<accession>A0A9W8TMN5</accession>
<organism evidence="2 3">
    <name type="scientific">Xylaria arbuscula</name>
    <dbReference type="NCBI Taxonomy" id="114810"/>
    <lineage>
        <taxon>Eukaryota</taxon>
        <taxon>Fungi</taxon>
        <taxon>Dikarya</taxon>
        <taxon>Ascomycota</taxon>
        <taxon>Pezizomycotina</taxon>
        <taxon>Sordariomycetes</taxon>
        <taxon>Xylariomycetidae</taxon>
        <taxon>Xylariales</taxon>
        <taxon>Xylariaceae</taxon>
        <taxon>Xylaria</taxon>
    </lineage>
</organism>
<dbReference type="EMBL" id="JANPWZ010000461">
    <property type="protein sequence ID" value="KAJ3576687.1"/>
    <property type="molecule type" value="Genomic_DNA"/>
</dbReference>
<dbReference type="Proteomes" id="UP001148614">
    <property type="component" value="Unassembled WGS sequence"/>
</dbReference>
<dbReference type="AlphaFoldDB" id="A0A9W8TMN5"/>
<proteinExistence type="predicted"/>
<feature type="region of interest" description="Disordered" evidence="1">
    <location>
        <begin position="1"/>
        <end position="56"/>
    </location>
</feature>
<gene>
    <name evidence="2" type="ORF">NPX13_g3613</name>
</gene>
<keyword evidence="3" id="KW-1185">Reference proteome</keyword>
<name>A0A9W8TMN5_9PEZI</name>
<evidence type="ECO:0000313" key="3">
    <source>
        <dbReference type="Proteomes" id="UP001148614"/>
    </source>
</evidence>
<feature type="compositionally biased region" description="Polar residues" evidence="1">
    <location>
        <begin position="33"/>
        <end position="54"/>
    </location>
</feature>
<reference evidence="2" key="1">
    <citation type="submission" date="2022-07" db="EMBL/GenBank/DDBJ databases">
        <title>Genome Sequence of Xylaria arbuscula.</title>
        <authorList>
            <person name="Buettner E."/>
        </authorList>
    </citation>
    <scope>NUCLEOTIDE SEQUENCE</scope>
    <source>
        <strain evidence="2">VT107</strain>
    </source>
</reference>
<evidence type="ECO:0000313" key="2">
    <source>
        <dbReference type="EMBL" id="KAJ3576687.1"/>
    </source>
</evidence>
<protein>
    <submittedName>
        <fullName evidence="2">Uncharacterized protein</fullName>
    </submittedName>
</protein>
<comment type="caution">
    <text evidence="2">The sequence shown here is derived from an EMBL/GenBank/DDBJ whole genome shotgun (WGS) entry which is preliminary data.</text>
</comment>
<evidence type="ECO:0000256" key="1">
    <source>
        <dbReference type="SAM" id="MobiDB-lite"/>
    </source>
</evidence>
<sequence length="75" mass="7871">MRHSAGIAVSSRLEELAATDPVAGRDDMGLQGSGSDPGQTQARIDPSRSATGSYSVMADPHTHRYCLATMLAPNK</sequence>